<organism evidence="1 2">
    <name type="scientific">Pseudocercospora musae</name>
    <dbReference type="NCBI Taxonomy" id="113226"/>
    <lineage>
        <taxon>Eukaryota</taxon>
        <taxon>Fungi</taxon>
        <taxon>Dikarya</taxon>
        <taxon>Ascomycota</taxon>
        <taxon>Pezizomycotina</taxon>
        <taxon>Dothideomycetes</taxon>
        <taxon>Dothideomycetidae</taxon>
        <taxon>Mycosphaerellales</taxon>
        <taxon>Mycosphaerellaceae</taxon>
        <taxon>Pseudocercospora</taxon>
    </lineage>
</organism>
<protein>
    <submittedName>
        <fullName evidence="1">Uncharacterized protein</fullName>
    </submittedName>
</protein>
<dbReference type="EMBL" id="LFZO01000099">
    <property type="protein sequence ID" value="KXT13941.1"/>
    <property type="molecule type" value="Genomic_DNA"/>
</dbReference>
<sequence length="155" mass="16993">LIISLRSSTLQSYHAWTCLLRVDSGEATCTPPQPIAKETEPLSFEYSVNSLAYARLEQVHAATVSHPTSLPSIIYIICSITSFINAMTFSLFQIGTSSIGTSRISASMKKTSSSYSNMLNLHFDWCSTGISPLCKLTRFPQDIRIMSRTIGSGAM</sequence>
<evidence type="ECO:0000313" key="2">
    <source>
        <dbReference type="Proteomes" id="UP000073492"/>
    </source>
</evidence>
<name>A0A139IGQ3_9PEZI</name>
<accession>A0A139IGQ3</accession>
<dbReference type="Proteomes" id="UP000073492">
    <property type="component" value="Unassembled WGS sequence"/>
</dbReference>
<reference evidence="1 2" key="1">
    <citation type="submission" date="2015-07" db="EMBL/GenBank/DDBJ databases">
        <title>Comparative genomics of the Sigatoka disease complex on banana suggests a link between parallel evolutionary changes in Pseudocercospora fijiensis and Pseudocercospora eumusae and increased virulence on the banana host.</title>
        <authorList>
            <person name="Chang T.-C."/>
            <person name="Salvucci A."/>
            <person name="Crous P.W."/>
            <person name="Stergiopoulos I."/>
        </authorList>
    </citation>
    <scope>NUCLEOTIDE SEQUENCE [LARGE SCALE GENOMIC DNA]</scope>
    <source>
        <strain evidence="1 2">CBS 116634</strain>
    </source>
</reference>
<evidence type="ECO:0000313" key="1">
    <source>
        <dbReference type="EMBL" id="KXT13941.1"/>
    </source>
</evidence>
<feature type="non-terminal residue" evidence="1">
    <location>
        <position position="1"/>
    </location>
</feature>
<keyword evidence="2" id="KW-1185">Reference proteome</keyword>
<proteinExistence type="predicted"/>
<gene>
    <name evidence="1" type="ORF">AC579_2396</name>
</gene>
<comment type="caution">
    <text evidence="1">The sequence shown here is derived from an EMBL/GenBank/DDBJ whole genome shotgun (WGS) entry which is preliminary data.</text>
</comment>
<feature type="non-terminal residue" evidence="1">
    <location>
        <position position="155"/>
    </location>
</feature>
<dbReference type="AlphaFoldDB" id="A0A139IGQ3"/>